<evidence type="ECO:0000256" key="4">
    <source>
        <dbReference type="ARBA" id="ARBA00022691"/>
    </source>
</evidence>
<feature type="binding site" evidence="6">
    <location>
        <position position="377"/>
    </location>
    <ligand>
        <name>S-adenosyl-L-methionine</name>
        <dbReference type="ChEBI" id="CHEBI:59789"/>
    </ligand>
</feature>
<dbReference type="Proteomes" id="UP000315395">
    <property type="component" value="Chromosome"/>
</dbReference>
<evidence type="ECO:0000313" key="9">
    <source>
        <dbReference type="EMBL" id="QDO88883.1"/>
    </source>
</evidence>
<keyword evidence="3 6" id="KW-0808">Transferase</keyword>
<reference evidence="9 10" key="1">
    <citation type="submission" date="2019-07" db="EMBL/GenBank/DDBJ databases">
        <title>complete genome sequencing of Ornithinimicrobium sp. H23M54.</title>
        <authorList>
            <person name="Bae J.-W."/>
            <person name="Lee S.-Y."/>
        </authorList>
    </citation>
    <scope>NUCLEOTIDE SEQUENCE [LARGE SCALE GENOMIC DNA]</scope>
    <source>
        <strain evidence="9 10">H23M54</strain>
    </source>
</reference>
<dbReference type="PANTHER" id="PTHR22807:SF53">
    <property type="entry name" value="RIBOSOMAL RNA SMALL SUBUNIT METHYLTRANSFERASE B-RELATED"/>
    <property type="match status" value="1"/>
</dbReference>
<dbReference type="InterPro" id="IPR023267">
    <property type="entry name" value="RCMT"/>
</dbReference>
<feature type="binding site" evidence="6">
    <location>
        <begin position="322"/>
        <end position="328"/>
    </location>
    <ligand>
        <name>S-adenosyl-L-methionine</name>
        <dbReference type="ChEBI" id="CHEBI:59789"/>
    </ligand>
</feature>
<dbReference type="Gene3D" id="1.10.940.10">
    <property type="entry name" value="NusB-like"/>
    <property type="match status" value="1"/>
</dbReference>
<dbReference type="InterPro" id="IPR018314">
    <property type="entry name" value="RsmB/NOL1/NOP2-like_CS"/>
</dbReference>
<feature type="region of interest" description="Disordered" evidence="7">
    <location>
        <begin position="1"/>
        <end position="33"/>
    </location>
</feature>
<dbReference type="CDD" id="cd02440">
    <property type="entry name" value="AdoMet_MTases"/>
    <property type="match status" value="1"/>
</dbReference>
<evidence type="ECO:0000313" key="10">
    <source>
        <dbReference type="Proteomes" id="UP000315395"/>
    </source>
</evidence>
<feature type="binding site" evidence="6">
    <location>
        <position position="347"/>
    </location>
    <ligand>
        <name>S-adenosyl-L-methionine</name>
        <dbReference type="ChEBI" id="CHEBI:59789"/>
    </ligand>
</feature>
<dbReference type="InterPro" id="IPR001678">
    <property type="entry name" value="MeTrfase_RsmB-F_NOP2_dom"/>
</dbReference>
<keyword evidence="5 6" id="KW-0694">RNA-binding</keyword>
<accession>A0A516GBH5</accession>
<sequence length="516" mass="54678">MAEGDGRGQGRRQGRRQRSAQAPSQRARHGDPARGAAYSVLRAVADGGYANLVLPTVLRNSRLQGRHAAFATELTYGTLRMQGLYDAVVDAAVDPPGRSIDPAVRDILRLGTHQLLGMRVPDHAAVSATVALARQHVGAGAGGFVNAVLRRVSERSRDEWLERVLEPVTDPVERLALQHSHPAWIVRALRAGLIGHGSSTAESVDADLSALLEAHNTAALPTLVVRPGLGAEEELEAAGAVPDPIAPTAWTMPGGDPGQLASVRDGRAAVQDGGSQLLALALAGATTDGQTEHAGDETEHAAGETHDKTARGGDGEEWLDLCAGPGGKAGLLAALAVHRGARLLANEVQPHRAALVRNTLRAVRERHPESVSVVVGDGREIGETDPGRFDRVLVDAPCTGLGALRRRPEARWRRTPRDLAELGPLQRDLLASAIEATRAGGLVLYATCSPHLAETEFVVKDVLKAFPGRVVAEDVRPLLLDRAGEPLPDTGPGPWAQLWPHKHGTDGMFLALLRVR</sequence>
<protein>
    <submittedName>
        <fullName evidence="9">rRNA small subunit methyltransferase B</fullName>
    </submittedName>
</protein>
<dbReference type="PANTHER" id="PTHR22807">
    <property type="entry name" value="NOP2 YEAST -RELATED NOL1/NOP2/FMU SUN DOMAIN-CONTAINING"/>
    <property type="match status" value="1"/>
</dbReference>
<feature type="active site" description="Nucleophile" evidence="6">
    <location>
        <position position="448"/>
    </location>
</feature>
<dbReference type="EMBL" id="CP041616">
    <property type="protein sequence ID" value="QDO88883.1"/>
    <property type="molecule type" value="Genomic_DNA"/>
</dbReference>
<feature type="binding site" evidence="6">
    <location>
        <position position="395"/>
    </location>
    <ligand>
        <name>S-adenosyl-L-methionine</name>
        <dbReference type="ChEBI" id="CHEBI:59789"/>
    </ligand>
</feature>
<dbReference type="Pfam" id="PF01189">
    <property type="entry name" value="Methyltr_RsmB-F"/>
    <property type="match status" value="1"/>
</dbReference>
<organism evidence="9 10">
    <name type="scientific">Ornithinimicrobium ciconiae</name>
    <dbReference type="NCBI Taxonomy" id="2594265"/>
    <lineage>
        <taxon>Bacteria</taxon>
        <taxon>Bacillati</taxon>
        <taxon>Actinomycetota</taxon>
        <taxon>Actinomycetes</taxon>
        <taxon>Micrococcales</taxon>
        <taxon>Ornithinimicrobiaceae</taxon>
        <taxon>Ornithinimicrobium</taxon>
    </lineage>
</organism>
<dbReference type="PROSITE" id="PS01153">
    <property type="entry name" value="NOL1_NOP2_SUN"/>
    <property type="match status" value="1"/>
</dbReference>
<keyword evidence="4 6" id="KW-0949">S-adenosyl-L-methionine</keyword>
<evidence type="ECO:0000256" key="7">
    <source>
        <dbReference type="SAM" id="MobiDB-lite"/>
    </source>
</evidence>
<dbReference type="SUPFAM" id="SSF53335">
    <property type="entry name" value="S-adenosyl-L-methionine-dependent methyltransferases"/>
    <property type="match status" value="1"/>
</dbReference>
<feature type="compositionally biased region" description="Basic and acidic residues" evidence="7">
    <location>
        <begin position="290"/>
        <end position="312"/>
    </location>
</feature>
<dbReference type="GO" id="GO:0001510">
    <property type="term" value="P:RNA methylation"/>
    <property type="evidence" value="ECO:0007669"/>
    <property type="project" value="InterPro"/>
</dbReference>
<feature type="region of interest" description="Disordered" evidence="7">
    <location>
        <begin position="285"/>
        <end position="312"/>
    </location>
</feature>
<dbReference type="OrthoDB" id="9810297at2"/>
<keyword evidence="10" id="KW-1185">Reference proteome</keyword>
<feature type="domain" description="SAM-dependent MTase RsmB/NOP-type" evidence="8">
    <location>
        <begin position="314"/>
        <end position="516"/>
    </location>
</feature>
<dbReference type="PRINTS" id="PR02008">
    <property type="entry name" value="RCMTFAMILY"/>
</dbReference>
<gene>
    <name evidence="9" type="ORF">FNH13_11555</name>
</gene>
<dbReference type="AlphaFoldDB" id="A0A516GBH5"/>
<dbReference type="SUPFAM" id="SSF48013">
    <property type="entry name" value="NusB-like"/>
    <property type="match status" value="1"/>
</dbReference>
<dbReference type="InterPro" id="IPR029063">
    <property type="entry name" value="SAM-dependent_MTases_sf"/>
</dbReference>
<dbReference type="InterPro" id="IPR049560">
    <property type="entry name" value="MeTrfase_RsmB-F_NOP2_cat"/>
</dbReference>
<dbReference type="GO" id="GO:0006355">
    <property type="term" value="P:regulation of DNA-templated transcription"/>
    <property type="evidence" value="ECO:0007669"/>
    <property type="project" value="InterPro"/>
</dbReference>
<dbReference type="GO" id="GO:0003723">
    <property type="term" value="F:RNA binding"/>
    <property type="evidence" value="ECO:0007669"/>
    <property type="project" value="UniProtKB-UniRule"/>
</dbReference>
<evidence type="ECO:0000256" key="1">
    <source>
        <dbReference type="ARBA" id="ARBA00007494"/>
    </source>
</evidence>
<keyword evidence="2 6" id="KW-0489">Methyltransferase</keyword>
<dbReference type="KEGG" id="orz:FNH13_11555"/>
<dbReference type="InterPro" id="IPR035926">
    <property type="entry name" value="NusB-like_sf"/>
</dbReference>
<evidence type="ECO:0000256" key="6">
    <source>
        <dbReference type="PROSITE-ProRule" id="PRU01023"/>
    </source>
</evidence>
<evidence type="ECO:0000256" key="2">
    <source>
        <dbReference type="ARBA" id="ARBA00022603"/>
    </source>
</evidence>
<dbReference type="Gene3D" id="3.40.50.150">
    <property type="entry name" value="Vaccinia Virus protein VP39"/>
    <property type="match status" value="1"/>
</dbReference>
<evidence type="ECO:0000256" key="3">
    <source>
        <dbReference type="ARBA" id="ARBA00022679"/>
    </source>
</evidence>
<feature type="compositionally biased region" description="Basic residues" evidence="7">
    <location>
        <begin position="9"/>
        <end position="18"/>
    </location>
</feature>
<evidence type="ECO:0000256" key="5">
    <source>
        <dbReference type="ARBA" id="ARBA00022884"/>
    </source>
</evidence>
<evidence type="ECO:0000259" key="8">
    <source>
        <dbReference type="PROSITE" id="PS51686"/>
    </source>
</evidence>
<dbReference type="RefSeq" id="WP_143783560.1">
    <property type="nucleotide sequence ID" value="NZ_CP041616.1"/>
</dbReference>
<dbReference type="GO" id="GO:0008173">
    <property type="term" value="F:RNA methyltransferase activity"/>
    <property type="evidence" value="ECO:0007669"/>
    <property type="project" value="InterPro"/>
</dbReference>
<dbReference type="Pfam" id="PF01029">
    <property type="entry name" value="NusB"/>
    <property type="match status" value="1"/>
</dbReference>
<dbReference type="PROSITE" id="PS51686">
    <property type="entry name" value="SAM_MT_RSMB_NOP"/>
    <property type="match status" value="1"/>
</dbReference>
<comment type="similarity">
    <text evidence="1 6">Belongs to the class I-like SAM-binding methyltransferase superfamily. RsmB/NOP family.</text>
</comment>
<dbReference type="InterPro" id="IPR006027">
    <property type="entry name" value="NusB_RsmB_TIM44"/>
</dbReference>
<name>A0A516GBH5_9MICO</name>
<proteinExistence type="inferred from homology"/>